<comment type="catalytic activity">
    <reaction evidence="1">
        <text>L-aspartyl-tRNA(Asn) + L-glutamine + ATP + H2O = L-asparaginyl-tRNA(Asn) + L-glutamate + ADP + phosphate + 2 H(+)</text>
        <dbReference type="Rhea" id="RHEA:14513"/>
        <dbReference type="Rhea" id="RHEA-COMP:9674"/>
        <dbReference type="Rhea" id="RHEA-COMP:9677"/>
        <dbReference type="ChEBI" id="CHEBI:15377"/>
        <dbReference type="ChEBI" id="CHEBI:15378"/>
        <dbReference type="ChEBI" id="CHEBI:29985"/>
        <dbReference type="ChEBI" id="CHEBI:30616"/>
        <dbReference type="ChEBI" id="CHEBI:43474"/>
        <dbReference type="ChEBI" id="CHEBI:58359"/>
        <dbReference type="ChEBI" id="CHEBI:78515"/>
        <dbReference type="ChEBI" id="CHEBI:78516"/>
        <dbReference type="ChEBI" id="CHEBI:456216"/>
    </reaction>
</comment>
<keyword evidence="1" id="KW-0436">Ligase</keyword>
<dbReference type="HAMAP" id="MF_00122">
    <property type="entry name" value="GatC"/>
    <property type="match status" value="1"/>
</dbReference>
<keyword evidence="1" id="KW-0648">Protein biosynthesis</keyword>
<reference evidence="2" key="1">
    <citation type="submission" date="2024-05" db="EMBL/GenBank/DDBJ databases">
        <authorList>
            <person name="Cai S.Y."/>
            <person name="Jin L.M."/>
            <person name="Li H.R."/>
        </authorList>
    </citation>
    <scope>NUCLEOTIDE SEQUENCE</scope>
    <source>
        <strain evidence="2">A5-74</strain>
    </source>
</reference>
<comment type="similarity">
    <text evidence="1">Belongs to the GatC family.</text>
</comment>
<dbReference type="GO" id="GO:0005524">
    <property type="term" value="F:ATP binding"/>
    <property type="evidence" value="ECO:0007669"/>
    <property type="project" value="UniProtKB-KW"/>
</dbReference>
<dbReference type="GO" id="GO:0070681">
    <property type="term" value="P:glutaminyl-tRNAGln biosynthesis via transamidation"/>
    <property type="evidence" value="ECO:0007669"/>
    <property type="project" value="TreeGrafter"/>
</dbReference>
<dbReference type="Gene3D" id="1.10.20.60">
    <property type="entry name" value="Glu-tRNAGln amidotransferase C subunit, N-terminal domain"/>
    <property type="match status" value="1"/>
</dbReference>
<keyword evidence="1" id="KW-0067">ATP-binding</keyword>
<keyword evidence="1" id="KW-0547">Nucleotide-binding</keyword>
<dbReference type="Pfam" id="PF02686">
    <property type="entry name" value="GatC"/>
    <property type="match status" value="1"/>
</dbReference>
<organism evidence="2">
    <name type="scientific">Nakamurella sp. A5-74</name>
    <dbReference type="NCBI Taxonomy" id="3158264"/>
    <lineage>
        <taxon>Bacteria</taxon>
        <taxon>Bacillati</taxon>
        <taxon>Actinomycetota</taxon>
        <taxon>Actinomycetes</taxon>
        <taxon>Nakamurellales</taxon>
        <taxon>Nakamurellaceae</taxon>
        <taxon>Nakamurella</taxon>
    </lineage>
</organism>
<name>A0AAU8DW39_9ACTN</name>
<dbReference type="EMBL" id="CP159218">
    <property type="protein sequence ID" value="XCG65942.1"/>
    <property type="molecule type" value="Genomic_DNA"/>
</dbReference>
<dbReference type="RefSeq" id="WP_353651546.1">
    <property type="nucleotide sequence ID" value="NZ_CP159218.1"/>
</dbReference>
<dbReference type="GO" id="GO:0006450">
    <property type="term" value="P:regulation of translational fidelity"/>
    <property type="evidence" value="ECO:0007669"/>
    <property type="project" value="InterPro"/>
</dbReference>
<dbReference type="AlphaFoldDB" id="A0AAU8DW39"/>
<comment type="subunit">
    <text evidence="1">Heterotrimer of A, B and C subunits.</text>
</comment>
<dbReference type="GO" id="GO:0050567">
    <property type="term" value="F:glutaminyl-tRNA synthase (glutamine-hydrolyzing) activity"/>
    <property type="evidence" value="ECO:0007669"/>
    <property type="project" value="UniProtKB-UniRule"/>
</dbReference>
<evidence type="ECO:0000313" key="2">
    <source>
        <dbReference type="EMBL" id="XCG65942.1"/>
    </source>
</evidence>
<accession>A0AAU8DW39</accession>
<dbReference type="PANTHER" id="PTHR15004:SF0">
    <property type="entry name" value="GLUTAMYL-TRNA(GLN) AMIDOTRANSFERASE SUBUNIT C, MITOCHONDRIAL"/>
    <property type="match status" value="1"/>
</dbReference>
<dbReference type="InterPro" id="IPR036113">
    <property type="entry name" value="Asp/Glu-ADT_sf_sub_c"/>
</dbReference>
<dbReference type="NCBIfam" id="TIGR00135">
    <property type="entry name" value="gatC"/>
    <property type="match status" value="1"/>
</dbReference>
<dbReference type="GO" id="GO:0006412">
    <property type="term" value="P:translation"/>
    <property type="evidence" value="ECO:0007669"/>
    <property type="project" value="UniProtKB-UniRule"/>
</dbReference>
<evidence type="ECO:0000256" key="1">
    <source>
        <dbReference type="HAMAP-Rule" id="MF_00122"/>
    </source>
</evidence>
<protein>
    <recommendedName>
        <fullName evidence="1">Aspartyl/glutamyl-tRNA(Asn/Gln) amidotransferase subunit C</fullName>
        <shortName evidence="1">Asp/Glu-ADT subunit C</shortName>
        <ecNumber evidence="1">6.3.5.-</ecNumber>
    </recommendedName>
</protein>
<comment type="catalytic activity">
    <reaction evidence="1">
        <text>L-glutamyl-tRNA(Gln) + L-glutamine + ATP + H2O = L-glutaminyl-tRNA(Gln) + L-glutamate + ADP + phosphate + H(+)</text>
        <dbReference type="Rhea" id="RHEA:17521"/>
        <dbReference type="Rhea" id="RHEA-COMP:9681"/>
        <dbReference type="Rhea" id="RHEA-COMP:9684"/>
        <dbReference type="ChEBI" id="CHEBI:15377"/>
        <dbReference type="ChEBI" id="CHEBI:15378"/>
        <dbReference type="ChEBI" id="CHEBI:29985"/>
        <dbReference type="ChEBI" id="CHEBI:30616"/>
        <dbReference type="ChEBI" id="CHEBI:43474"/>
        <dbReference type="ChEBI" id="CHEBI:58359"/>
        <dbReference type="ChEBI" id="CHEBI:78520"/>
        <dbReference type="ChEBI" id="CHEBI:78521"/>
        <dbReference type="ChEBI" id="CHEBI:456216"/>
    </reaction>
</comment>
<dbReference type="PANTHER" id="PTHR15004">
    <property type="entry name" value="GLUTAMYL-TRNA(GLN) AMIDOTRANSFERASE SUBUNIT C, MITOCHONDRIAL"/>
    <property type="match status" value="1"/>
</dbReference>
<comment type="function">
    <text evidence="1">Allows the formation of correctly charged Asn-tRNA(Asn) or Gln-tRNA(Gln) through the transamidation of misacylated Asp-tRNA(Asn) or Glu-tRNA(Gln) in organisms which lack either or both of asparaginyl-tRNA or glutaminyl-tRNA synthetases. The reaction takes place in the presence of glutamine and ATP through an activated phospho-Asp-tRNA(Asn) or phospho-Glu-tRNA(Gln).</text>
</comment>
<gene>
    <name evidence="1 2" type="primary">gatC</name>
    <name evidence="2" type="ORF">ABLG96_16020</name>
</gene>
<dbReference type="SUPFAM" id="SSF141000">
    <property type="entry name" value="Glu-tRNAGln amidotransferase C subunit"/>
    <property type="match status" value="1"/>
</dbReference>
<dbReference type="EC" id="6.3.5.-" evidence="1"/>
<proteinExistence type="inferred from homology"/>
<dbReference type="InterPro" id="IPR003837">
    <property type="entry name" value="GatC"/>
</dbReference>
<sequence length="103" mass="11235">MAAQQPALTRDDVAHLAHLARLQLTEPELDLYRRQLDVVLHSVARVSEIATADVEPTTHAVQLVNVYRPDVVVPGLEHAAALAAAPATDEGRFRVPQILGEEE</sequence>